<dbReference type="GO" id="GO:0006261">
    <property type="term" value="P:DNA-templated DNA replication"/>
    <property type="evidence" value="ECO:0007669"/>
    <property type="project" value="UniProtKB-UniRule"/>
</dbReference>
<comment type="function">
    <text evidence="12">Poorly processive, error-prone DNA polymerase involved in untargeted mutagenesis. Copies undamaged DNA at stalled replication forks, which arise in vivo from mismatched or misaligned primer ends. These misaligned primers can be extended by PolIV. Exhibits no 3'-5' exonuclease (proofreading) activity. May be involved in translesional synthesis, in conjunction with the beta clamp from PolIII.</text>
</comment>
<organism evidence="15 16">
    <name type="scientific">Lautropia mirabilis ATCC 51599</name>
    <dbReference type="NCBI Taxonomy" id="887898"/>
    <lineage>
        <taxon>Bacteria</taxon>
        <taxon>Pseudomonadati</taxon>
        <taxon>Pseudomonadota</taxon>
        <taxon>Betaproteobacteria</taxon>
        <taxon>Burkholderiales</taxon>
        <taxon>Burkholderiaceae</taxon>
        <taxon>Lautropia</taxon>
    </lineage>
</organism>
<dbReference type="InterPro" id="IPR050116">
    <property type="entry name" value="DNA_polymerase-Y"/>
</dbReference>
<keyword evidence="12" id="KW-0238">DNA-binding</keyword>
<dbReference type="InterPro" id="IPR001126">
    <property type="entry name" value="UmuC"/>
</dbReference>
<keyword evidence="16" id="KW-1185">Reference proteome</keyword>
<dbReference type="EMBL" id="AEQP01000002">
    <property type="protein sequence ID" value="EFV95732.1"/>
    <property type="molecule type" value="Genomic_DNA"/>
</dbReference>
<dbReference type="Gene3D" id="3.40.1170.60">
    <property type="match status" value="1"/>
</dbReference>
<dbReference type="GO" id="GO:0003684">
    <property type="term" value="F:damaged DNA binding"/>
    <property type="evidence" value="ECO:0007669"/>
    <property type="project" value="InterPro"/>
</dbReference>
<keyword evidence="8 12" id="KW-0460">Magnesium</keyword>
<evidence type="ECO:0000256" key="6">
    <source>
        <dbReference type="ARBA" id="ARBA00022723"/>
    </source>
</evidence>
<accession>E7RVC8</accession>
<comment type="subunit">
    <text evidence="12">Monomer.</text>
</comment>
<proteinExistence type="inferred from homology"/>
<dbReference type="SUPFAM" id="SSF56672">
    <property type="entry name" value="DNA/RNA polymerases"/>
    <property type="match status" value="1"/>
</dbReference>
<dbReference type="InterPro" id="IPR024728">
    <property type="entry name" value="PolY_HhH_motif"/>
</dbReference>
<feature type="binding site" evidence="12">
    <location>
        <position position="15"/>
    </location>
    <ligand>
        <name>Mg(2+)</name>
        <dbReference type="ChEBI" id="CHEBI:18420"/>
    </ligand>
</feature>
<dbReference type="CDD" id="cd03586">
    <property type="entry name" value="PolY_Pol_IV_kappa"/>
    <property type="match status" value="1"/>
</dbReference>
<dbReference type="FunFam" id="3.30.1490.100:FF:000004">
    <property type="entry name" value="DNA polymerase IV"/>
    <property type="match status" value="1"/>
</dbReference>
<dbReference type="GO" id="GO:0006281">
    <property type="term" value="P:DNA repair"/>
    <property type="evidence" value="ECO:0007669"/>
    <property type="project" value="UniProtKB-UniRule"/>
</dbReference>
<dbReference type="HOGENOM" id="CLU_012348_1_0_4"/>
<comment type="caution">
    <text evidence="15">The sequence shown here is derived from an EMBL/GenBank/DDBJ whole genome shotgun (WGS) entry which is preliminary data.</text>
</comment>
<evidence type="ECO:0000256" key="8">
    <source>
        <dbReference type="ARBA" id="ARBA00022842"/>
    </source>
</evidence>
<feature type="site" description="Substrate discrimination" evidence="12">
    <location>
        <position position="20"/>
    </location>
</feature>
<protein>
    <recommendedName>
        <fullName evidence="12">DNA polymerase IV</fullName>
        <shortName evidence="12">Pol IV</shortName>
        <ecNumber evidence="12">2.7.7.7</ecNumber>
    </recommendedName>
</protein>
<dbReference type="AlphaFoldDB" id="E7RVC8"/>
<dbReference type="InterPro" id="IPR017961">
    <property type="entry name" value="DNA_pol_Y-fam_little_finger"/>
</dbReference>
<name>E7RVC8_9BURK</name>
<evidence type="ECO:0000256" key="3">
    <source>
        <dbReference type="ARBA" id="ARBA00022679"/>
    </source>
</evidence>
<evidence type="ECO:0000256" key="10">
    <source>
        <dbReference type="ARBA" id="ARBA00023204"/>
    </source>
</evidence>
<keyword evidence="3 12" id="KW-0808">Transferase</keyword>
<dbReference type="Proteomes" id="UP000011021">
    <property type="component" value="Unassembled WGS sequence"/>
</dbReference>
<evidence type="ECO:0000256" key="5">
    <source>
        <dbReference type="ARBA" id="ARBA00022705"/>
    </source>
</evidence>
<keyword evidence="6 12" id="KW-0479">Metal-binding</keyword>
<dbReference type="GO" id="GO:0005829">
    <property type="term" value="C:cytosol"/>
    <property type="evidence" value="ECO:0007669"/>
    <property type="project" value="TreeGrafter"/>
</dbReference>
<dbReference type="SUPFAM" id="SSF100879">
    <property type="entry name" value="Lesion bypass DNA polymerase (Y-family), little finger domain"/>
    <property type="match status" value="1"/>
</dbReference>
<dbReference type="GO" id="GO:0009432">
    <property type="term" value="P:SOS response"/>
    <property type="evidence" value="ECO:0007669"/>
    <property type="project" value="TreeGrafter"/>
</dbReference>
<keyword evidence="12" id="KW-0963">Cytoplasm</keyword>
<dbReference type="Gene3D" id="3.30.1490.100">
    <property type="entry name" value="DNA polymerase, Y-family, little finger domain"/>
    <property type="match status" value="1"/>
</dbReference>
<dbReference type="InterPro" id="IPR036775">
    <property type="entry name" value="DNA_pol_Y-fam_lit_finger_sf"/>
</dbReference>
<dbReference type="eggNOG" id="COG0389">
    <property type="taxonomic scope" value="Bacteria"/>
</dbReference>
<dbReference type="InterPro" id="IPR043502">
    <property type="entry name" value="DNA/RNA_pol_sf"/>
</dbReference>
<keyword evidence="5 12" id="KW-0235">DNA replication</keyword>
<dbReference type="PANTHER" id="PTHR11076:SF33">
    <property type="entry name" value="DNA POLYMERASE KAPPA"/>
    <property type="match status" value="1"/>
</dbReference>
<keyword evidence="2 12" id="KW-0515">Mutator protein</keyword>
<evidence type="ECO:0000256" key="12">
    <source>
        <dbReference type="HAMAP-Rule" id="MF_01113"/>
    </source>
</evidence>
<evidence type="ECO:0000256" key="2">
    <source>
        <dbReference type="ARBA" id="ARBA00022457"/>
    </source>
</evidence>
<evidence type="ECO:0000313" key="15">
    <source>
        <dbReference type="EMBL" id="EFV95732.1"/>
    </source>
</evidence>
<comment type="subcellular location">
    <subcellularLocation>
        <location evidence="12">Cytoplasm</location>
    </subcellularLocation>
</comment>
<dbReference type="GO" id="GO:0003887">
    <property type="term" value="F:DNA-directed DNA polymerase activity"/>
    <property type="evidence" value="ECO:0007669"/>
    <property type="project" value="UniProtKB-UniRule"/>
</dbReference>
<comment type="catalytic activity">
    <reaction evidence="11 12">
        <text>DNA(n) + a 2'-deoxyribonucleoside 5'-triphosphate = DNA(n+1) + diphosphate</text>
        <dbReference type="Rhea" id="RHEA:22508"/>
        <dbReference type="Rhea" id="RHEA-COMP:17339"/>
        <dbReference type="Rhea" id="RHEA-COMP:17340"/>
        <dbReference type="ChEBI" id="CHEBI:33019"/>
        <dbReference type="ChEBI" id="CHEBI:61560"/>
        <dbReference type="ChEBI" id="CHEBI:173112"/>
        <dbReference type="EC" id="2.7.7.7"/>
    </reaction>
</comment>
<keyword evidence="4 12" id="KW-0548">Nucleotidyltransferase</keyword>
<keyword evidence="9 12" id="KW-0239">DNA-directed DNA polymerase</keyword>
<keyword evidence="10 12" id="KW-0234">DNA repair</keyword>
<feature type="binding site" evidence="12">
    <location>
        <position position="148"/>
    </location>
    <ligand>
        <name>Mg(2+)</name>
        <dbReference type="ChEBI" id="CHEBI:18420"/>
    </ligand>
</feature>
<dbReference type="HAMAP" id="MF_01113">
    <property type="entry name" value="DNApol_IV"/>
    <property type="match status" value="1"/>
</dbReference>
<feature type="active site" evidence="12">
    <location>
        <position position="149"/>
    </location>
</feature>
<keyword evidence="7 12" id="KW-0227">DNA damage</keyword>
<dbReference type="Pfam" id="PF11799">
    <property type="entry name" value="IMS_C"/>
    <property type="match status" value="1"/>
</dbReference>
<reference evidence="15 16" key="1">
    <citation type="submission" date="2010-12" db="EMBL/GenBank/DDBJ databases">
        <authorList>
            <person name="Muzny D."/>
            <person name="Qin X."/>
            <person name="Deng J."/>
            <person name="Jiang H."/>
            <person name="Liu Y."/>
            <person name="Qu J."/>
            <person name="Song X.-Z."/>
            <person name="Zhang L."/>
            <person name="Thornton R."/>
            <person name="Coyle M."/>
            <person name="Francisco L."/>
            <person name="Jackson L."/>
            <person name="Javaid M."/>
            <person name="Korchina V."/>
            <person name="Kovar C."/>
            <person name="Mata R."/>
            <person name="Mathew T."/>
            <person name="Ngo R."/>
            <person name="Nguyen L."/>
            <person name="Nguyen N."/>
            <person name="Okwuonu G."/>
            <person name="Ongeri F."/>
            <person name="Pham C."/>
            <person name="Simmons D."/>
            <person name="Wilczek-Boney K."/>
            <person name="Hale W."/>
            <person name="Jakkamsetti A."/>
            <person name="Pham P."/>
            <person name="Ruth R."/>
            <person name="San Lucas F."/>
            <person name="Warren J."/>
            <person name="Zhang J."/>
            <person name="Zhao Z."/>
            <person name="Zhou C."/>
            <person name="Zhu D."/>
            <person name="Lee S."/>
            <person name="Bess C."/>
            <person name="Blankenburg K."/>
            <person name="Forbes L."/>
            <person name="Fu Q."/>
            <person name="Gubbala S."/>
            <person name="Hirani K."/>
            <person name="Jayaseelan J.C."/>
            <person name="Lara F."/>
            <person name="Munidasa M."/>
            <person name="Palculict T."/>
            <person name="Patil S."/>
            <person name="Pu L.-L."/>
            <person name="Saada N."/>
            <person name="Tang L."/>
            <person name="Weissenberger G."/>
            <person name="Zhu Y."/>
            <person name="Hemphill L."/>
            <person name="Shang Y."/>
            <person name="Youmans B."/>
            <person name="Ayvaz T."/>
            <person name="Ross M."/>
            <person name="Santibanez J."/>
            <person name="Aqrawi P."/>
            <person name="Gross S."/>
            <person name="Joshi V."/>
            <person name="Fowler G."/>
            <person name="Nazareth L."/>
            <person name="Reid J."/>
            <person name="Worley K."/>
            <person name="Petrosino J."/>
            <person name="Highlander S."/>
            <person name="Gibbs R."/>
        </authorList>
    </citation>
    <scope>NUCLEOTIDE SEQUENCE [LARGE SCALE GENOMIC DNA]</scope>
    <source>
        <strain evidence="15 16">ATCC 51599</strain>
    </source>
</reference>
<evidence type="ECO:0000256" key="7">
    <source>
        <dbReference type="ARBA" id="ARBA00022763"/>
    </source>
</evidence>
<dbReference type="InterPro" id="IPR022880">
    <property type="entry name" value="DNApol_IV"/>
</dbReference>
<gene>
    <name evidence="12" type="primary">dinB</name>
    <name evidence="15" type="ORF">HMPREF0551_0640</name>
</gene>
<dbReference type="PROSITE" id="PS50173">
    <property type="entry name" value="UMUC"/>
    <property type="match status" value="1"/>
</dbReference>
<dbReference type="Gene3D" id="3.30.70.270">
    <property type="match status" value="2"/>
</dbReference>
<feature type="domain" description="UmuC" evidence="14">
    <location>
        <begin position="11"/>
        <end position="231"/>
    </location>
</feature>
<evidence type="ECO:0000256" key="11">
    <source>
        <dbReference type="ARBA" id="ARBA00049244"/>
    </source>
</evidence>
<feature type="region of interest" description="Disordered" evidence="13">
    <location>
        <begin position="395"/>
        <end position="414"/>
    </location>
</feature>
<comment type="similarity">
    <text evidence="1 12">Belongs to the DNA polymerase type-Y family.</text>
</comment>
<dbReference type="Gene3D" id="1.10.150.20">
    <property type="entry name" value="5' to 3' exonuclease, C-terminal subdomain"/>
    <property type="match status" value="1"/>
</dbReference>
<dbReference type="GO" id="GO:0000287">
    <property type="term" value="F:magnesium ion binding"/>
    <property type="evidence" value="ECO:0007669"/>
    <property type="project" value="UniProtKB-UniRule"/>
</dbReference>
<sequence length="414" mass="46029">MAMSTALSRRIAHLDMDAFFASVTLLQYPQLQSLPVVIGGRRMTPEELVAHINERHPGSPWRADALQAINPDHFPRLGDYRGRGVATTATYAARQFGLGSGMGLARGAHLCPQAILLPPDFDRYRRFSQAFKAIILSEAPVMEDRGIDEVFIDLTKVAGVQEDGGRALATRLQARIQAETGLSCSIGVAPNKLIAKMASDLDKPHGITIIRPEDLQTRIWPLPCRRINGIGPKTDERLQKLGVLTIAQLAACDTAWLVEHFGTRTGQWLHDAAWGRDDRPVANRAEPVTISRETTFERDLHAVHDRAELAAIFTRLAEQTAQDLQRKGYRGRTVGIKLRYADFRTVTRELTTESPTQDAGDIRRLAGRCLKRVDLQRRFRLLGIRVSSLERADAAHEAAPDAHTQPPRQGELPF</sequence>
<dbReference type="Pfam" id="PF00817">
    <property type="entry name" value="IMS"/>
    <property type="match status" value="1"/>
</dbReference>
<dbReference type="PANTHER" id="PTHR11076">
    <property type="entry name" value="DNA REPAIR POLYMERASE UMUC / TRANSFERASE FAMILY MEMBER"/>
    <property type="match status" value="1"/>
</dbReference>
<dbReference type="RefSeq" id="WP_005672730.1">
    <property type="nucleotide sequence ID" value="NZ_CP146288.1"/>
</dbReference>
<dbReference type="Pfam" id="PF11798">
    <property type="entry name" value="IMS_HHH"/>
    <property type="match status" value="1"/>
</dbReference>
<evidence type="ECO:0000256" key="9">
    <source>
        <dbReference type="ARBA" id="ARBA00022932"/>
    </source>
</evidence>
<evidence type="ECO:0000256" key="1">
    <source>
        <dbReference type="ARBA" id="ARBA00010945"/>
    </source>
</evidence>
<evidence type="ECO:0000313" key="16">
    <source>
        <dbReference type="Proteomes" id="UP000011021"/>
    </source>
</evidence>
<evidence type="ECO:0000256" key="4">
    <source>
        <dbReference type="ARBA" id="ARBA00022695"/>
    </source>
</evidence>
<dbReference type="InterPro" id="IPR043128">
    <property type="entry name" value="Rev_trsase/Diguanyl_cyclase"/>
</dbReference>
<dbReference type="STRING" id="887898.HMPREF0551_0640"/>
<comment type="cofactor">
    <cofactor evidence="12">
        <name>Mg(2+)</name>
        <dbReference type="ChEBI" id="CHEBI:18420"/>
    </cofactor>
    <text evidence="12">Binds 2 magnesium ions per subunit.</text>
</comment>
<evidence type="ECO:0000259" key="14">
    <source>
        <dbReference type="PROSITE" id="PS50173"/>
    </source>
</evidence>
<dbReference type="GO" id="GO:0042276">
    <property type="term" value="P:error-prone translesion synthesis"/>
    <property type="evidence" value="ECO:0007669"/>
    <property type="project" value="TreeGrafter"/>
</dbReference>
<dbReference type="EC" id="2.7.7.7" evidence="12"/>
<evidence type="ECO:0000256" key="13">
    <source>
        <dbReference type="SAM" id="MobiDB-lite"/>
    </source>
</evidence>